<dbReference type="InterPro" id="IPR003010">
    <property type="entry name" value="C-N_Hydrolase"/>
</dbReference>
<dbReference type="Pfam" id="PF00795">
    <property type="entry name" value="CN_hydrolase"/>
    <property type="match status" value="1"/>
</dbReference>
<name>A0A0M9AD39_THEAQ</name>
<dbReference type="GO" id="GO:0050126">
    <property type="term" value="F:N-carbamoylputrescine amidase activity"/>
    <property type="evidence" value="ECO:0007669"/>
    <property type="project" value="TreeGrafter"/>
</dbReference>
<dbReference type="EMBL" id="LHCI01000106">
    <property type="protein sequence ID" value="KOX89619.1"/>
    <property type="molecule type" value="Genomic_DNA"/>
</dbReference>
<evidence type="ECO:0000313" key="4">
    <source>
        <dbReference type="Proteomes" id="UP000037685"/>
    </source>
</evidence>
<organism evidence="3 4">
    <name type="scientific">Thermus aquaticus</name>
    <dbReference type="NCBI Taxonomy" id="271"/>
    <lineage>
        <taxon>Bacteria</taxon>
        <taxon>Thermotogati</taxon>
        <taxon>Deinococcota</taxon>
        <taxon>Deinococci</taxon>
        <taxon>Thermales</taxon>
        <taxon>Thermaceae</taxon>
        <taxon>Thermus</taxon>
    </lineage>
</organism>
<evidence type="ECO:0000256" key="1">
    <source>
        <dbReference type="ARBA" id="ARBA00022801"/>
    </source>
</evidence>
<dbReference type="Gene3D" id="3.60.110.10">
    <property type="entry name" value="Carbon-nitrogen hydrolase"/>
    <property type="match status" value="1"/>
</dbReference>
<gene>
    <name evidence="3" type="primary">nadE_1</name>
    <name evidence="3" type="ORF">BVI061214_00795</name>
</gene>
<dbReference type="GO" id="GO:0003952">
    <property type="term" value="F:NAD+ synthase (glutamine-hydrolyzing) activity"/>
    <property type="evidence" value="ECO:0007669"/>
    <property type="project" value="UniProtKB-EC"/>
</dbReference>
<feature type="domain" description="CN hydrolase" evidence="2">
    <location>
        <begin position="2"/>
        <end position="252"/>
    </location>
</feature>
<comment type="caution">
    <text evidence="3">The sequence shown here is derived from an EMBL/GenBank/DDBJ whole genome shotgun (WGS) entry which is preliminary data.</text>
</comment>
<sequence length="291" mass="32078">MARHAVLQFRPEKSRLKESLLRLRAHLEALCPHAPEVVVLPEAALTGYFLQGGVRELALTRHELLELFSELHQALGWEGLLDVVVGFYERDGGAYYNSAAYLELPHRVVHVHRKVFLPTYGVFDEERYLARGSRVAAFSTRFGRAAILICEDFWHSITAAIAALDGAEVIYVPAASPARGFQGERPENVERWRNLARAVAAEHGVYVVLASLVGFEGGKGMSGGSLAVGPDGRVLAEAPLFEEAALLFALDRERIPPVRYDAPLLSDLEASLPLLLPDLERLAKRGLKEVP</sequence>
<dbReference type="Proteomes" id="UP000037685">
    <property type="component" value="Unassembled WGS sequence"/>
</dbReference>
<dbReference type="AlphaFoldDB" id="A0A0M9AD39"/>
<dbReference type="RefSeq" id="WP_053767409.1">
    <property type="nucleotide sequence ID" value="NZ_LHCI01000106.1"/>
</dbReference>
<dbReference type="InterPro" id="IPR050345">
    <property type="entry name" value="Aliph_Amidase/BUP"/>
</dbReference>
<dbReference type="PANTHER" id="PTHR43674:SF2">
    <property type="entry name" value="BETA-UREIDOPROPIONASE"/>
    <property type="match status" value="1"/>
</dbReference>
<dbReference type="PATRIC" id="fig|271.14.peg.873"/>
<dbReference type="InterPro" id="IPR036526">
    <property type="entry name" value="C-N_Hydrolase_sf"/>
</dbReference>
<accession>A0A0M9AD39</accession>
<protein>
    <submittedName>
        <fullName evidence="3">Glutamine-dependent NAD(+) synthetase</fullName>
        <ecNumber evidence="3">6.3.5.1</ecNumber>
    </submittedName>
</protein>
<dbReference type="PROSITE" id="PS50263">
    <property type="entry name" value="CN_HYDROLASE"/>
    <property type="match status" value="1"/>
</dbReference>
<dbReference type="SUPFAM" id="SSF56317">
    <property type="entry name" value="Carbon-nitrogen hydrolase"/>
    <property type="match status" value="1"/>
</dbReference>
<dbReference type="PANTHER" id="PTHR43674">
    <property type="entry name" value="NITRILASE C965.09-RELATED"/>
    <property type="match status" value="1"/>
</dbReference>
<reference evidence="3 4" key="1">
    <citation type="submission" date="2015-07" db="EMBL/GenBank/DDBJ databases">
        <authorList>
            <person name="Noorani M."/>
        </authorList>
    </citation>
    <scope>NUCLEOTIDE SEQUENCE [LARGE SCALE GENOMIC DNA]</scope>
    <source>
        <strain evidence="4">ATCC 25104 / DSM 625 / JCM 10724 / NBRC 103206 / NCIMB 11243 / YT-1</strain>
    </source>
</reference>
<evidence type="ECO:0000313" key="3">
    <source>
        <dbReference type="EMBL" id="KOX89619.1"/>
    </source>
</evidence>
<keyword evidence="1" id="KW-0378">Hydrolase</keyword>
<dbReference type="GO" id="GO:0033388">
    <property type="term" value="P:putrescine biosynthetic process from arginine"/>
    <property type="evidence" value="ECO:0007669"/>
    <property type="project" value="TreeGrafter"/>
</dbReference>
<proteinExistence type="predicted"/>
<keyword evidence="3" id="KW-0436">Ligase</keyword>
<evidence type="ECO:0000259" key="2">
    <source>
        <dbReference type="PROSITE" id="PS50263"/>
    </source>
</evidence>
<dbReference type="EC" id="6.3.5.1" evidence="3"/>